<dbReference type="AlphaFoldDB" id="A0A9N9ACD6"/>
<keyword evidence="4" id="KW-1185">Reference proteome</keyword>
<keyword evidence="2" id="KW-1133">Transmembrane helix</keyword>
<evidence type="ECO:0000313" key="4">
    <source>
        <dbReference type="Proteomes" id="UP000789342"/>
    </source>
</evidence>
<organism evidence="3 4">
    <name type="scientific">Acaulospora morrowiae</name>
    <dbReference type="NCBI Taxonomy" id="94023"/>
    <lineage>
        <taxon>Eukaryota</taxon>
        <taxon>Fungi</taxon>
        <taxon>Fungi incertae sedis</taxon>
        <taxon>Mucoromycota</taxon>
        <taxon>Glomeromycotina</taxon>
        <taxon>Glomeromycetes</taxon>
        <taxon>Diversisporales</taxon>
        <taxon>Acaulosporaceae</taxon>
        <taxon>Acaulospora</taxon>
    </lineage>
</organism>
<feature type="compositionally biased region" description="Basic and acidic residues" evidence="1">
    <location>
        <begin position="44"/>
        <end position="53"/>
    </location>
</feature>
<reference evidence="3" key="1">
    <citation type="submission" date="2021-06" db="EMBL/GenBank/DDBJ databases">
        <authorList>
            <person name="Kallberg Y."/>
            <person name="Tangrot J."/>
            <person name="Rosling A."/>
        </authorList>
    </citation>
    <scope>NUCLEOTIDE SEQUENCE</scope>
    <source>
        <strain evidence="3">CL551</strain>
    </source>
</reference>
<dbReference type="EMBL" id="CAJVPV010002344">
    <property type="protein sequence ID" value="CAG8524057.1"/>
    <property type="molecule type" value="Genomic_DNA"/>
</dbReference>
<protein>
    <submittedName>
        <fullName evidence="3">8173_t:CDS:1</fullName>
    </submittedName>
</protein>
<name>A0A9N9ACD6_9GLOM</name>
<keyword evidence="2" id="KW-0812">Transmembrane</keyword>
<evidence type="ECO:0000256" key="2">
    <source>
        <dbReference type="SAM" id="Phobius"/>
    </source>
</evidence>
<feature type="transmembrane region" description="Helical" evidence="2">
    <location>
        <begin position="175"/>
        <end position="193"/>
    </location>
</feature>
<evidence type="ECO:0000313" key="3">
    <source>
        <dbReference type="EMBL" id="CAG8524057.1"/>
    </source>
</evidence>
<gene>
    <name evidence="3" type="ORF">AMORRO_LOCUS4349</name>
</gene>
<feature type="region of interest" description="Disordered" evidence="1">
    <location>
        <begin position="1"/>
        <end position="55"/>
    </location>
</feature>
<feature type="region of interest" description="Disordered" evidence="1">
    <location>
        <begin position="68"/>
        <end position="102"/>
    </location>
</feature>
<dbReference type="OrthoDB" id="20273at2759"/>
<evidence type="ECO:0000256" key="1">
    <source>
        <dbReference type="SAM" id="MobiDB-lite"/>
    </source>
</evidence>
<comment type="caution">
    <text evidence="3">The sequence shown here is derived from an EMBL/GenBank/DDBJ whole genome shotgun (WGS) entry which is preliminary data.</text>
</comment>
<sequence>MQSYSNNSDYDQRRSNTQREYAQEFKDSNKRYSRTGTDYSSADAHLKPDRDGSIDLNGYQRSPLIHEQHYEAEGVENSLDTREKESLEMNDQANPKPIPGRPNMYDDFNNNYQGYSSLTKYDTVLEPVDIYESDYTDRDFPGGGKNARQSIAGENLVIVKDQESRCCCCSRKICIIITFIILVIIAIVLYFVWPRIPSVSIDGNQTLSSPNTNPIIRQQPPLVDLIINVQVLIDNRENWVPYKFNHIDVQVFDTASSSTFNDPIATGNVTSYVLQPRAVSTLVVPIHVLYQTTKGNDPTFQDLLGACIKSSGAQKFLNLKVNLKLYIAGIDWIYKPEFSISVSDFKCPYSL</sequence>
<feature type="compositionally biased region" description="Basic and acidic residues" evidence="1">
    <location>
        <begin position="21"/>
        <end position="30"/>
    </location>
</feature>
<proteinExistence type="predicted"/>
<dbReference type="Proteomes" id="UP000789342">
    <property type="component" value="Unassembled WGS sequence"/>
</dbReference>
<keyword evidence="2" id="KW-0472">Membrane</keyword>
<accession>A0A9N9ACD6</accession>